<dbReference type="SUPFAM" id="SSF111369">
    <property type="entry name" value="HlyD-like secretion proteins"/>
    <property type="match status" value="1"/>
</dbReference>
<evidence type="ECO:0000259" key="8">
    <source>
        <dbReference type="Pfam" id="PF25967"/>
    </source>
</evidence>
<gene>
    <name evidence="9" type="ORF">KUV26_18850</name>
</gene>
<feature type="domain" description="Multidrug resistance protein MdtA-like barrel-sandwich hybrid" evidence="6">
    <location>
        <begin position="76"/>
        <end position="217"/>
    </location>
</feature>
<evidence type="ECO:0000256" key="1">
    <source>
        <dbReference type="ARBA" id="ARBA00004196"/>
    </source>
</evidence>
<protein>
    <submittedName>
        <fullName evidence="9">Efflux RND transporter periplasmic adaptor subunit</fullName>
    </submittedName>
</protein>
<dbReference type="Gene3D" id="1.10.287.470">
    <property type="entry name" value="Helix hairpin bin"/>
    <property type="match status" value="1"/>
</dbReference>
<dbReference type="PANTHER" id="PTHR30158">
    <property type="entry name" value="ACRA/E-RELATED COMPONENT OF DRUG EFFLUX TRANSPORTER"/>
    <property type="match status" value="1"/>
</dbReference>
<dbReference type="InterPro" id="IPR058626">
    <property type="entry name" value="MdtA-like_b-barrel"/>
</dbReference>
<dbReference type="RefSeq" id="WP_222509541.1">
    <property type="nucleotide sequence ID" value="NZ_JAHVJA010000011.1"/>
</dbReference>
<feature type="domain" description="Multidrug resistance protein MdtA-like beta-barrel" evidence="7">
    <location>
        <begin position="223"/>
        <end position="311"/>
    </location>
</feature>
<evidence type="ECO:0000313" key="9">
    <source>
        <dbReference type="EMBL" id="MBY6141504.1"/>
    </source>
</evidence>
<dbReference type="InterPro" id="IPR058625">
    <property type="entry name" value="MdtA-like_BSH"/>
</dbReference>
<evidence type="ECO:0000256" key="2">
    <source>
        <dbReference type="ARBA" id="ARBA00009477"/>
    </source>
</evidence>
<dbReference type="Pfam" id="PF25967">
    <property type="entry name" value="RND-MFP_C"/>
    <property type="match status" value="1"/>
</dbReference>
<feature type="domain" description="Multidrug resistance protein MdtA-like alpha-helical hairpin" evidence="5">
    <location>
        <begin position="116"/>
        <end position="185"/>
    </location>
</feature>
<dbReference type="EMBL" id="JAHVJA010000011">
    <property type="protein sequence ID" value="MBY6141504.1"/>
    <property type="molecule type" value="Genomic_DNA"/>
</dbReference>
<dbReference type="Proteomes" id="UP000766629">
    <property type="component" value="Unassembled WGS sequence"/>
</dbReference>
<proteinExistence type="inferred from homology"/>
<dbReference type="Pfam" id="PF25917">
    <property type="entry name" value="BSH_RND"/>
    <property type="match status" value="1"/>
</dbReference>
<evidence type="ECO:0000259" key="5">
    <source>
        <dbReference type="Pfam" id="PF25876"/>
    </source>
</evidence>
<keyword evidence="4" id="KW-0732">Signal</keyword>
<accession>A0ABS7NLB8</accession>
<comment type="similarity">
    <text evidence="2">Belongs to the membrane fusion protein (MFP) (TC 8.A.1) family.</text>
</comment>
<dbReference type="Pfam" id="PF25876">
    <property type="entry name" value="HH_MFP_RND"/>
    <property type="match status" value="1"/>
</dbReference>
<evidence type="ECO:0000256" key="3">
    <source>
        <dbReference type="SAM" id="Coils"/>
    </source>
</evidence>
<reference evidence="9 10" key="1">
    <citation type="submission" date="2021-06" db="EMBL/GenBank/DDBJ databases">
        <title>50 bacteria genomes isolated from Dapeng, Shenzhen, China.</title>
        <authorList>
            <person name="Zheng W."/>
            <person name="Yu S."/>
            <person name="Huang Y."/>
        </authorList>
    </citation>
    <scope>NUCLEOTIDE SEQUENCE [LARGE SCALE GENOMIC DNA]</scope>
    <source>
        <strain evidence="9 10">DP1N14-2</strain>
    </source>
</reference>
<feature type="chain" id="PRO_5045837032" evidence="4">
    <location>
        <begin position="24"/>
        <end position="398"/>
    </location>
</feature>
<dbReference type="InterPro" id="IPR058627">
    <property type="entry name" value="MdtA-like_C"/>
</dbReference>
<keyword evidence="3" id="KW-0175">Coiled coil</keyword>
<evidence type="ECO:0000256" key="4">
    <source>
        <dbReference type="SAM" id="SignalP"/>
    </source>
</evidence>
<organism evidence="9 10">
    <name type="scientific">Leisingera daeponensis</name>
    <dbReference type="NCBI Taxonomy" id="405746"/>
    <lineage>
        <taxon>Bacteria</taxon>
        <taxon>Pseudomonadati</taxon>
        <taxon>Pseudomonadota</taxon>
        <taxon>Alphaproteobacteria</taxon>
        <taxon>Rhodobacterales</taxon>
        <taxon>Roseobacteraceae</taxon>
        <taxon>Leisingera</taxon>
    </lineage>
</organism>
<dbReference type="Pfam" id="PF25944">
    <property type="entry name" value="Beta-barrel_RND"/>
    <property type="match status" value="1"/>
</dbReference>
<comment type="subcellular location">
    <subcellularLocation>
        <location evidence="1">Cell envelope</location>
    </subcellularLocation>
</comment>
<dbReference type="Gene3D" id="2.40.50.100">
    <property type="match status" value="1"/>
</dbReference>
<dbReference type="NCBIfam" id="TIGR01730">
    <property type="entry name" value="RND_mfp"/>
    <property type="match status" value="1"/>
</dbReference>
<name>A0ABS7NLB8_9RHOB</name>
<keyword evidence="10" id="KW-1185">Reference proteome</keyword>
<sequence>MKKTKSLSAGAALALLAAGGAWYGAGQPGLLQFATAAEASAPPAAMPAPEVGVVRAAIREVSEFDEFTGRFEAVDEVAVRARVSGQLTAVHFEPGQIVEKGDLLFTIDPRPFETVLAEAEARLAEARAALKLANVELERQSKLSDRGHASRSSLDSAQQAAAAAKAAITGAEAAVERARLDLEFSRIHAPVSGRISDDAVNAGNLISAGAAGPALTTIVSIDPIHFVFDATEQQLLNYQRSAADGDIRAFLNAAPVAVSLNGETDFGHTGKVDFIDNRIDSATGTIRGRAVLENETGALVPGMFGRLRLTTASGVPRVFIPERAIGSDQAEKFVWVVDAGGTVSRRAITLGERRSGLRSVTGIEADELVVVDGLHMVGPGATVTARVAELEELQVASR</sequence>
<dbReference type="InterPro" id="IPR006143">
    <property type="entry name" value="RND_pump_MFP"/>
</dbReference>
<dbReference type="Gene3D" id="2.40.420.20">
    <property type="match status" value="1"/>
</dbReference>
<feature type="coiled-coil region" evidence="3">
    <location>
        <begin position="116"/>
        <end position="174"/>
    </location>
</feature>
<comment type="caution">
    <text evidence="9">The sequence shown here is derived from an EMBL/GenBank/DDBJ whole genome shotgun (WGS) entry which is preliminary data.</text>
</comment>
<feature type="domain" description="Multidrug resistance protein MdtA-like C-terminal permuted SH3" evidence="8">
    <location>
        <begin position="318"/>
        <end position="374"/>
    </location>
</feature>
<dbReference type="PANTHER" id="PTHR30158:SF10">
    <property type="entry name" value="CATION EFFLUX PUMP"/>
    <property type="match status" value="1"/>
</dbReference>
<dbReference type="Gene3D" id="2.40.30.170">
    <property type="match status" value="1"/>
</dbReference>
<evidence type="ECO:0000313" key="10">
    <source>
        <dbReference type="Proteomes" id="UP000766629"/>
    </source>
</evidence>
<dbReference type="InterPro" id="IPR058624">
    <property type="entry name" value="MdtA-like_HH"/>
</dbReference>
<feature type="signal peptide" evidence="4">
    <location>
        <begin position="1"/>
        <end position="23"/>
    </location>
</feature>
<evidence type="ECO:0000259" key="6">
    <source>
        <dbReference type="Pfam" id="PF25917"/>
    </source>
</evidence>
<evidence type="ECO:0000259" key="7">
    <source>
        <dbReference type="Pfam" id="PF25944"/>
    </source>
</evidence>